<evidence type="ECO:0000313" key="2">
    <source>
        <dbReference type="EMBL" id="CAD7698512.1"/>
    </source>
</evidence>
<dbReference type="AlphaFoldDB" id="A0A8S1IUC3"/>
<organism evidence="2 3">
    <name type="scientific">Ostreobium quekettii</name>
    <dbReference type="NCBI Taxonomy" id="121088"/>
    <lineage>
        <taxon>Eukaryota</taxon>
        <taxon>Viridiplantae</taxon>
        <taxon>Chlorophyta</taxon>
        <taxon>core chlorophytes</taxon>
        <taxon>Ulvophyceae</taxon>
        <taxon>TCBD clade</taxon>
        <taxon>Bryopsidales</taxon>
        <taxon>Ostreobineae</taxon>
        <taxon>Ostreobiaceae</taxon>
        <taxon>Ostreobium</taxon>
    </lineage>
</organism>
<protein>
    <submittedName>
        <fullName evidence="2">Uncharacterized protein</fullName>
    </submittedName>
</protein>
<dbReference type="Proteomes" id="UP000708148">
    <property type="component" value="Unassembled WGS sequence"/>
</dbReference>
<name>A0A8S1IUC3_9CHLO</name>
<sequence>MGYSGVRPGWDQNIALLDPPSLDNATPNRYRHCNAINWDPVHLSPNGRCGCGLAERTCLPFELHRPEPMASRPPAKASVKTQRLKQRKGTPLVGFQRHPACSLGLCHCCRTADALLREQKAGLRSSVKCQAIEPQPG</sequence>
<gene>
    <name evidence="2" type="ORF">OSTQU699_LOCUS3873</name>
</gene>
<dbReference type="EMBL" id="CAJHUC010000841">
    <property type="protein sequence ID" value="CAD7698512.1"/>
    <property type="molecule type" value="Genomic_DNA"/>
</dbReference>
<comment type="caution">
    <text evidence="2">The sequence shown here is derived from an EMBL/GenBank/DDBJ whole genome shotgun (WGS) entry which is preliminary data.</text>
</comment>
<keyword evidence="3" id="KW-1185">Reference proteome</keyword>
<evidence type="ECO:0000313" key="3">
    <source>
        <dbReference type="Proteomes" id="UP000708148"/>
    </source>
</evidence>
<proteinExistence type="predicted"/>
<feature type="region of interest" description="Disordered" evidence="1">
    <location>
        <begin position="65"/>
        <end position="89"/>
    </location>
</feature>
<reference evidence="2" key="1">
    <citation type="submission" date="2020-12" db="EMBL/GenBank/DDBJ databases">
        <authorList>
            <person name="Iha C."/>
        </authorList>
    </citation>
    <scope>NUCLEOTIDE SEQUENCE</scope>
</reference>
<evidence type="ECO:0000256" key="1">
    <source>
        <dbReference type="SAM" id="MobiDB-lite"/>
    </source>
</evidence>
<accession>A0A8S1IUC3</accession>